<dbReference type="GeneID" id="104607730"/>
<feature type="compositionally biased region" description="Acidic residues" evidence="1">
    <location>
        <begin position="109"/>
        <end position="123"/>
    </location>
</feature>
<dbReference type="AlphaFoldDB" id="A0A1U8AYC7"/>
<dbReference type="OrthoDB" id="1730132at2759"/>
<evidence type="ECO:0000259" key="2">
    <source>
        <dbReference type="Pfam" id="PF12776"/>
    </source>
</evidence>
<dbReference type="OMA" id="LDIMIVE"/>
<dbReference type="RefSeq" id="XP_010271734.1">
    <property type="nucleotide sequence ID" value="XM_010273432.1"/>
</dbReference>
<dbReference type="Proteomes" id="UP000189703">
    <property type="component" value="Unplaced"/>
</dbReference>
<feature type="domain" description="Myb/SANT-like" evidence="2">
    <location>
        <begin position="6"/>
        <end position="55"/>
    </location>
</feature>
<dbReference type="InterPro" id="IPR024752">
    <property type="entry name" value="Myb/SANT-like_dom"/>
</dbReference>
<feature type="compositionally biased region" description="Polar residues" evidence="1">
    <location>
        <begin position="130"/>
        <end position="147"/>
    </location>
</feature>
<keyword evidence="3" id="KW-1185">Reference proteome</keyword>
<evidence type="ECO:0000256" key="1">
    <source>
        <dbReference type="SAM" id="MobiDB-lite"/>
    </source>
</evidence>
<sequence>MENLHKNFSWKQLKNGFDYLKRKYQLWVTLINRTRNGYNPSTGTVDWSNEQWEEFLKVFRFVGLQFADECTILFNGVCSIGEVGWTPMANRSRPLASTGLSNASLGTDFDSETPDGDPIDIDDTPITPPARSQPQTQQPFKESTGQSEHPFKRQKKFTSELNAKMEKLLDIMIVEDGGLTVEKCI</sequence>
<organism evidence="3 4">
    <name type="scientific">Nelumbo nucifera</name>
    <name type="common">Sacred lotus</name>
    <dbReference type="NCBI Taxonomy" id="4432"/>
    <lineage>
        <taxon>Eukaryota</taxon>
        <taxon>Viridiplantae</taxon>
        <taxon>Streptophyta</taxon>
        <taxon>Embryophyta</taxon>
        <taxon>Tracheophyta</taxon>
        <taxon>Spermatophyta</taxon>
        <taxon>Magnoliopsida</taxon>
        <taxon>Proteales</taxon>
        <taxon>Nelumbonaceae</taxon>
        <taxon>Nelumbo</taxon>
    </lineage>
</organism>
<dbReference type="Pfam" id="PF12776">
    <property type="entry name" value="Myb_DNA-bind_3"/>
    <property type="match status" value="1"/>
</dbReference>
<reference evidence="4" key="1">
    <citation type="submission" date="2025-08" db="UniProtKB">
        <authorList>
            <consortium name="RefSeq"/>
        </authorList>
    </citation>
    <scope>IDENTIFICATION</scope>
</reference>
<evidence type="ECO:0000313" key="3">
    <source>
        <dbReference type="Proteomes" id="UP000189703"/>
    </source>
</evidence>
<accession>A0A1U8AYC7</accession>
<protein>
    <submittedName>
        <fullName evidence="4">Uncharacterized protein LOC104607730</fullName>
    </submittedName>
</protein>
<dbReference type="InParanoid" id="A0A1U8AYC7"/>
<proteinExistence type="predicted"/>
<dbReference type="KEGG" id="nnu:104607730"/>
<gene>
    <name evidence="4" type="primary">LOC104607730</name>
</gene>
<dbReference type="PANTHER" id="PTHR31704">
    <property type="entry name" value="MYB/SANT-LIKE DNA-BINDING DOMAIN PROTEIN-RELATED"/>
    <property type="match status" value="1"/>
</dbReference>
<evidence type="ECO:0000313" key="4">
    <source>
        <dbReference type="RefSeq" id="XP_010271734.1"/>
    </source>
</evidence>
<feature type="region of interest" description="Disordered" evidence="1">
    <location>
        <begin position="102"/>
        <end position="153"/>
    </location>
</feature>
<dbReference type="PANTHER" id="PTHR31704:SF48">
    <property type="entry name" value="L10-INTERACTING MYB DOMAIN-CONTAINING PROTEIN-LIKE"/>
    <property type="match status" value="1"/>
</dbReference>
<dbReference type="eggNOG" id="ENOG502S2JS">
    <property type="taxonomic scope" value="Eukaryota"/>
</dbReference>
<name>A0A1U8AYC7_NELNU</name>